<evidence type="ECO:0000259" key="9">
    <source>
        <dbReference type="PROSITE" id="PS50928"/>
    </source>
</evidence>
<dbReference type="OrthoDB" id="9805999at2"/>
<feature type="transmembrane region" description="Helical" evidence="8">
    <location>
        <begin position="69"/>
        <end position="87"/>
    </location>
</feature>
<dbReference type="STRING" id="930152.SAMN05216565_104303"/>
<dbReference type="InterPro" id="IPR000515">
    <property type="entry name" value="MetI-like"/>
</dbReference>
<evidence type="ECO:0000256" key="8">
    <source>
        <dbReference type="RuleBase" id="RU363032"/>
    </source>
</evidence>
<evidence type="ECO:0000256" key="5">
    <source>
        <dbReference type="ARBA" id="ARBA00022970"/>
    </source>
</evidence>
<proteinExistence type="inferred from homology"/>
<evidence type="ECO:0000256" key="4">
    <source>
        <dbReference type="ARBA" id="ARBA00022692"/>
    </source>
</evidence>
<dbReference type="PROSITE" id="PS50928">
    <property type="entry name" value="ABC_TM1"/>
    <property type="match status" value="1"/>
</dbReference>
<feature type="domain" description="ABC transmembrane type-1" evidence="9">
    <location>
        <begin position="21"/>
        <end position="224"/>
    </location>
</feature>
<keyword evidence="4 8" id="KW-0812">Transmembrane</keyword>
<dbReference type="GO" id="GO:0022857">
    <property type="term" value="F:transmembrane transporter activity"/>
    <property type="evidence" value="ECO:0007669"/>
    <property type="project" value="InterPro"/>
</dbReference>
<feature type="transmembrane region" description="Helical" evidence="8">
    <location>
        <begin position="149"/>
        <end position="171"/>
    </location>
</feature>
<dbReference type="EMBL" id="FNJU01000004">
    <property type="protein sequence ID" value="SDP63892.1"/>
    <property type="molecule type" value="Genomic_DNA"/>
</dbReference>
<dbReference type="SUPFAM" id="SSF161098">
    <property type="entry name" value="MetI-like"/>
    <property type="match status" value="1"/>
</dbReference>
<keyword evidence="2 8" id="KW-0813">Transport</keyword>
<keyword evidence="6 8" id="KW-1133">Transmembrane helix</keyword>
<dbReference type="CDD" id="cd06261">
    <property type="entry name" value="TM_PBP2"/>
    <property type="match status" value="1"/>
</dbReference>
<protein>
    <submittedName>
        <fullName evidence="10">L-cystine transport system permease protein</fullName>
    </submittedName>
</protein>
<evidence type="ECO:0000313" key="10">
    <source>
        <dbReference type="EMBL" id="SDP63892.1"/>
    </source>
</evidence>
<gene>
    <name evidence="10" type="ORF">SAMN05216565_104303</name>
</gene>
<dbReference type="Pfam" id="PF00528">
    <property type="entry name" value="BPD_transp_1"/>
    <property type="match status" value="1"/>
</dbReference>
<reference evidence="11" key="1">
    <citation type="submission" date="2016-10" db="EMBL/GenBank/DDBJ databases">
        <authorList>
            <person name="Varghese N."/>
            <person name="Submissions S."/>
        </authorList>
    </citation>
    <scope>NUCLEOTIDE SEQUENCE [LARGE SCALE GENOMIC DNA]</scope>
    <source>
        <strain evidence="11">IBRC-M10078</strain>
    </source>
</reference>
<keyword evidence="5" id="KW-0029">Amino-acid transport</keyword>
<feature type="transmembrane region" description="Helical" evidence="8">
    <location>
        <begin position="205"/>
        <end position="227"/>
    </location>
</feature>
<accession>A0A1H0UC59</accession>
<dbReference type="RefSeq" id="WP_090853780.1">
    <property type="nucleotide sequence ID" value="NZ_FNJU01000004.1"/>
</dbReference>
<keyword evidence="7 8" id="KW-0472">Membrane</keyword>
<dbReference type="InterPro" id="IPR043429">
    <property type="entry name" value="ArtM/GltK/GlnP/TcyL/YhdX-like"/>
</dbReference>
<dbReference type="InterPro" id="IPR035906">
    <property type="entry name" value="MetI-like_sf"/>
</dbReference>
<sequence length="240" mass="26846">MENLLDINFLIESFPTIISRLPITIGIAVGSLIISLLIGLTTALIKIYQVPVLKTFTTCYISFIRGTPLLVQIYLVFYGIPKVIYFFQTEYGWLQHIDVNIIPPEIYALLAFSINLGAYLSETIRSAIESVDRGQFEAARAIGMSPTQMMLKIIFPQALAVAIPNLGNMFISTIKDTSLVFIIGVIDIMGQAKILGSRGLAFFEVYIAVSIVYWIVCIVVERLLVLVEKRARRYERGVIS</sequence>
<dbReference type="Proteomes" id="UP000199159">
    <property type="component" value="Unassembled WGS sequence"/>
</dbReference>
<dbReference type="GO" id="GO:0043190">
    <property type="term" value="C:ATP-binding cassette (ABC) transporter complex"/>
    <property type="evidence" value="ECO:0007669"/>
    <property type="project" value="InterPro"/>
</dbReference>
<dbReference type="GO" id="GO:0006865">
    <property type="term" value="P:amino acid transport"/>
    <property type="evidence" value="ECO:0007669"/>
    <property type="project" value="UniProtKB-KW"/>
</dbReference>
<dbReference type="PANTHER" id="PTHR30614:SF0">
    <property type="entry name" value="L-CYSTINE TRANSPORT SYSTEM PERMEASE PROTEIN TCYL"/>
    <property type="match status" value="1"/>
</dbReference>
<feature type="transmembrane region" description="Helical" evidence="8">
    <location>
        <begin position="23"/>
        <end position="48"/>
    </location>
</feature>
<evidence type="ECO:0000256" key="6">
    <source>
        <dbReference type="ARBA" id="ARBA00022989"/>
    </source>
</evidence>
<dbReference type="InterPro" id="IPR010065">
    <property type="entry name" value="AA_ABC_transptr_permease_3TM"/>
</dbReference>
<dbReference type="PANTHER" id="PTHR30614">
    <property type="entry name" value="MEMBRANE COMPONENT OF AMINO ACID ABC TRANSPORTER"/>
    <property type="match status" value="1"/>
</dbReference>
<name>A0A1H0UC59_9BACI</name>
<comment type="similarity">
    <text evidence="8">Belongs to the binding-protein-dependent transport system permease family.</text>
</comment>
<evidence type="ECO:0000256" key="7">
    <source>
        <dbReference type="ARBA" id="ARBA00023136"/>
    </source>
</evidence>
<dbReference type="AlphaFoldDB" id="A0A1H0UC59"/>
<keyword evidence="3" id="KW-1003">Cell membrane</keyword>
<evidence type="ECO:0000256" key="3">
    <source>
        <dbReference type="ARBA" id="ARBA00022475"/>
    </source>
</evidence>
<evidence type="ECO:0000256" key="1">
    <source>
        <dbReference type="ARBA" id="ARBA00004651"/>
    </source>
</evidence>
<dbReference type="NCBIfam" id="TIGR01726">
    <property type="entry name" value="HEQRo_perm_3TM"/>
    <property type="match status" value="1"/>
</dbReference>
<dbReference type="Gene3D" id="1.10.3720.10">
    <property type="entry name" value="MetI-like"/>
    <property type="match status" value="1"/>
</dbReference>
<keyword evidence="11" id="KW-1185">Reference proteome</keyword>
<evidence type="ECO:0000313" key="11">
    <source>
        <dbReference type="Proteomes" id="UP000199159"/>
    </source>
</evidence>
<evidence type="ECO:0000256" key="2">
    <source>
        <dbReference type="ARBA" id="ARBA00022448"/>
    </source>
</evidence>
<comment type="subcellular location">
    <subcellularLocation>
        <location evidence="1 8">Cell membrane</location>
        <topology evidence="1 8">Multi-pass membrane protein</topology>
    </subcellularLocation>
</comment>
<organism evidence="10 11">
    <name type="scientific">Litchfieldia salsa</name>
    <dbReference type="NCBI Taxonomy" id="930152"/>
    <lineage>
        <taxon>Bacteria</taxon>
        <taxon>Bacillati</taxon>
        <taxon>Bacillota</taxon>
        <taxon>Bacilli</taxon>
        <taxon>Bacillales</taxon>
        <taxon>Bacillaceae</taxon>
        <taxon>Litchfieldia</taxon>
    </lineage>
</organism>